<reference evidence="2 3" key="1">
    <citation type="submission" date="2019-06" db="EMBL/GenBank/DDBJ databases">
        <title>Whole genome shotgun sequence of Cellulomonas uda NBRC 3747.</title>
        <authorList>
            <person name="Hosoyama A."/>
            <person name="Uohara A."/>
            <person name="Ohji S."/>
            <person name="Ichikawa N."/>
        </authorList>
    </citation>
    <scope>NUCLEOTIDE SEQUENCE [LARGE SCALE GENOMIC DNA]</scope>
    <source>
        <strain evidence="2 3">NBRC 3747</strain>
    </source>
</reference>
<sequence length="50" mass="5367">MPSGSDGLFAGDIADKASPGDDVRRLARDARQGDPGRLPRRPARLRDPPL</sequence>
<name>A0A4Y3K5Q7_CELUD</name>
<feature type="compositionally biased region" description="Basic and acidic residues" evidence="1">
    <location>
        <begin position="13"/>
        <end position="34"/>
    </location>
</feature>
<evidence type="ECO:0000313" key="2">
    <source>
        <dbReference type="EMBL" id="GEA79819.1"/>
    </source>
</evidence>
<feature type="region of interest" description="Disordered" evidence="1">
    <location>
        <begin position="1"/>
        <end position="50"/>
    </location>
</feature>
<dbReference type="Proteomes" id="UP000315842">
    <property type="component" value="Unassembled WGS sequence"/>
</dbReference>
<accession>A0A4Y3K5Q7</accession>
<comment type="caution">
    <text evidence="2">The sequence shown here is derived from an EMBL/GenBank/DDBJ whole genome shotgun (WGS) entry which is preliminary data.</text>
</comment>
<dbReference type="EMBL" id="BJLP01000002">
    <property type="protein sequence ID" value="GEA79819.1"/>
    <property type="molecule type" value="Genomic_DNA"/>
</dbReference>
<evidence type="ECO:0000256" key="1">
    <source>
        <dbReference type="SAM" id="MobiDB-lite"/>
    </source>
</evidence>
<dbReference type="AlphaFoldDB" id="A0A4Y3K5Q7"/>
<keyword evidence="3" id="KW-1185">Reference proteome</keyword>
<gene>
    <name evidence="2" type="ORF">CUD01_02630</name>
</gene>
<proteinExistence type="predicted"/>
<organism evidence="2 3">
    <name type="scientific">Cellulomonas uda</name>
    <dbReference type="NCBI Taxonomy" id="1714"/>
    <lineage>
        <taxon>Bacteria</taxon>
        <taxon>Bacillati</taxon>
        <taxon>Actinomycetota</taxon>
        <taxon>Actinomycetes</taxon>
        <taxon>Micrococcales</taxon>
        <taxon>Cellulomonadaceae</taxon>
        <taxon>Cellulomonas</taxon>
    </lineage>
</organism>
<evidence type="ECO:0000313" key="3">
    <source>
        <dbReference type="Proteomes" id="UP000315842"/>
    </source>
</evidence>
<protein>
    <submittedName>
        <fullName evidence="2">Uncharacterized protein</fullName>
    </submittedName>
</protein>